<name>A0ABY7U0J3_9SPHN</name>
<protein>
    <submittedName>
        <fullName evidence="1">Ectonucleotide pyrophosphatase/phosphodiesterase</fullName>
    </submittedName>
</protein>
<dbReference type="PANTHER" id="PTHR10151:SF120">
    <property type="entry name" value="BIS(5'-ADENOSYL)-TRIPHOSPHATASE"/>
    <property type="match status" value="1"/>
</dbReference>
<accession>A0ABY7U0J3</accession>
<dbReference type="InterPro" id="IPR017850">
    <property type="entry name" value="Alkaline_phosphatase_core_sf"/>
</dbReference>
<dbReference type="CDD" id="cd16018">
    <property type="entry name" value="Enpp"/>
    <property type="match status" value="1"/>
</dbReference>
<evidence type="ECO:0000313" key="1">
    <source>
        <dbReference type="EMBL" id="WCT79042.1"/>
    </source>
</evidence>
<keyword evidence="2" id="KW-1185">Reference proteome</keyword>
<dbReference type="Gene3D" id="3.40.720.10">
    <property type="entry name" value="Alkaline Phosphatase, subunit A"/>
    <property type="match status" value="1"/>
</dbReference>
<dbReference type="SUPFAM" id="SSF53649">
    <property type="entry name" value="Alkaline phosphatase-like"/>
    <property type="match status" value="1"/>
</dbReference>
<proteinExistence type="predicted"/>
<dbReference type="InterPro" id="IPR002591">
    <property type="entry name" value="Phosphodiest/P_Trfase"/>
</dbReference>
<dbReference type="PANTHER" id="PTHR10151">
    <property type="entry name" value="ECTONUCLEOTIDE PYROPHOSPHATASE/PHOSPHODIESTERASE"/>
    <property type="match status" value="1"/>
</dbReference>
<gene>
    <name evidence="1" type="ORF">PQ457_13720</name>
</gene>
<reference evidence="1 2" key="1">
    <citation type="submission" date="2023-02" db="EMBL/GenBank/DDBJ databases">
        <title>Genome sequence of Novosphingobium humi KACC 19094.</title>
        <authorList>
            <person name="Kim S."/>
            <person name="Heo J."/>
            <person name="Kwon S.-W."/>
        </authorList>
    </citation>
    <scope>NUCLEOTIDE SEQUENCE [LARGE SCALE GENOMIC DNA]</scope>
    <source>
        <strain evidence="1 2">KACC 19094</strain>
    </source>
</reference>
<dbReference type="Proteomes" id="UP001218231">
    <property type="component" value="Chromosome"/>
</dbReference>
<organism evidence="1 2">
    <name type="scientific">Novosphingobium humi</name>
    <dbReference type="NCBI Taxonomy" id="2282397"/>
    <lineage>
        <taxon>Bacteria</taxon>
        <taxon>Pseudomonadati</taxon>
        <taxon>Pseudomonadota</taxon>
        <taxon>Alphaproteobacteria</taxon>
        <taxon>Sphingomonadales</taxon>
        <taxon>Sphingomonadaceae</taxon>
        <taxon>Novosphingobium</taxon>
    </lineage>
</organism>
<dbReference type="EMBL" id="CP117417">
    <property type="protein sequence ID" value="WCT79042.1"/>
    <property type="molecule type" value="Genomic_DNA"/>
</dbReference>
<dbReference type="Pfam" id="PF01663">
    <property type="entry name" value="Phosphodiest"/>
    <property type="match status" value="1"/>
</dbReference>
<evidence type="ECO:0000313" key="2">
    <source>
        <dbReference type="Proteomes" id="UP001218231"/>
    </source>
</evidence>
<sequence length="442" mass="46687">MIPAATAKPAAKPAHHPVLMISIDGLRPGDVIEADKRGLKIPALRALLAEGAHAGGVVGVLPTLTFPSHTTLITGVDPAHHGVLNNVTFDPTAINQDGWYWYASDIKVPTLWDAARAKGLTTGNVHWPVSVGAKIGWNLPQIWRTGHEDDAKLLAALSTPGLLPELEAKEGPYAPGKAEDLPGDQTRGRFAARLIAAHHPDFLTVYLTALDHTQHETGPDSAQSHAVLESIDAIVGNLVAAERKAHPDAVIALVSDHGFAAVDNAFNLSRALIDAGLIHLSAPDQLGRQKIESWDAVAWASGGSVAVVLARPDDAALKAKVRELLVGLKADPANRIIDMLEGEAIAKAGGNPRASFYLNLAPPMLATGYVAPGLPLRFVPPTKGMHGFFPADPRMRSTFMIAGPGVPKGRDLGEIDMRAIAPTLARIMGARLDQAEAPAITF</sequence>